<name>A0A2P6NK61_9EUKA</name>
<evidence type="ECO:0000256" key="2">
    <source>
        <dbReference type="ARBA" id="ARBA00022729"/>
    </source>
</evidence>
<reference evidence="9 10" key="1">
    <citation type="journal article" date="2018" name="Genome Biol. Evol.">
        <title>Multiple Roots of Fruiting Body Formation in Amoebozoa.</title>
        <authorList>
            <person name="Hillmann F."/>
            <person name="Forbes G."/>
            <person name="Novohradska S."/>
            <person name="Ferling I."/>
            <person name="Riege K."/>
            <person name="Groth M."/>
            <person name="Westermann M."/>
            <person name="Marz M."/>
            <person name="Spaller T."/>
            <person name="Winckler T."/>
            <person name="Schaap P."/>
            <person name="Glockner G."/>
        </authorList>
    </citation>
    <scope>NUCLEOTIDE SEQUENCE [LARGE SCALE GENOMIC DNA]</scope>
    <source>
        <strain evidence="9 10">Jena</strain>
    </source>
</reference>
<evidence type="ECO:0000256" key="1">
    <source>
        <dbReference type="ARBA" id="ARBA00022670"/>
    </source>
</evidence>
<feature type="compositionally biased region" description="Low complexity" evidence="7">
    <location>
        <begin position="433"/>
        <end position="462"/>
    </location>
</feature>
<dbReference type="Proteomes" id="UP000241769">
    <property type="component" value="Unassembled WGS sequence"/>
</dbReference>
<feature type="region of interest" description="Disordered" evidence="7">
    <location>
        <begin position="68"/>
        <end position="96"/>
    </location>
</feature>
<dbReference type="GO" id="GO:0004252">
    <property type="term" value="F:serine-type endopeptidase activity"/>
    <property type="evidence" value="ECO:0007669"/>
    <property type="project" value="UniProtKB-UniRule"/>
</dbReference>
<evidence type="ECO:0000256" key="4">
    <source>
        <dbReference type="ARBA" id="ARBA00022825"/>
    </source>
</evidence>
<evidence type="ECO:0000256" key="3">
    <source>
        <dbReference type="ARBA" id="ARBA00022801"/>
    </source>
</evidence>
<accession>A0A2P6NK61</accession>
<organism evidence="9 10">
    <name type="scientific">Planoprotostelium fungivorum</name>
    <dbReference type="NCBI Taxonomy" id="1890364"/>
    <lineage>
        <taxon>Eukaryota</taxon>
        <taxon>Amoebozoa</taxon>
        <taxon>Evosea</taxon>
        <taxon>Variosea</taxon>
        <taxon>Cavosteliida</taxon>
        <taxon>Cavosteliaceae</taxon>
        <taxon>Planoprotostelium</taxon>
    </lineage>
</organism>
<dbReference type="InterPro" id="IPR012946">
    <property type="entry name" value="X8"/>
</dbReference>
<feature type="compositionally biased region" description="Low complexity" evidence="7">
    <location>
        <begin position="564"/>
        <end position="573"/>
    </location>
</feature>
<comment type="caution">
    <text evidence="9">The sequence shown here is derived from an EMBL/GenBank/DDBJ whole genome shotgun (WGS) entry which is preliminary data.</text>
</comment>
<dbReference type="EMBL" id="MDYQ01000065">
    <property type="protein sequence ID" value="PRP84334.1"/>
    <property type="molecule type" value="Genomic_DNA"/>
</dbReference>
<evidence type="ECO:0000256" key="6">
    <source>
        <dbReference type="PROSITE-ProRule" id="PRU01240"/>
    </source>
</evidence>
<evidence type="ECO:0000256" key="7">
    <source>
        <dbReference type="SAM" id="MobiDB-lite"/>
    </source>
</evidence>
<keyword evidence="2" id="KW-0732">Signal</keyword>
<dbReference type="PANTHER" id="PTHR14218">
    <property type="entry name" value="PROTEASE S8 TRIPEPTIDYL PEPTIDASE I CLN2"/>
    <property type="match status" value="1"/>
</dbReference>
<comment type="similarity">
    <text evidence="6">Belongs to the peptidase S8 family.</text>
</comment>
<dbReference type="GO" id="GO:0008240">
    <property type="term" value="F:tripeptidyl-peptidase activity"/>
    <property type="evidence" value="ECO:0007669"/>
    <property type="project" value="TreeGrafter"/>
</dbReference>
<dbReference type="InterPro" id="IPR030400">
    <property type="entry name" value="Sedolisin_dom"/>
</dbReference>
<dbReference type="PROSITE" id="PS00138">
    <property type="entry name" value="SUBTILASE_SER"/>
    <property type="match status" value="1"/>
</dbReference>
<dbReference type="CDD" id="cd04056">
    <property type="entry name" value="Peptidases_S53"/>
    <property type="match status" value="1"/>
</dbReference>
<dbReference type="InterPro" id="IPR023828">
    <property type="entry name" value="Peptidase_S8_Ser-AS"/>
</dbReference>
<evidence type="ECO:0000313" key="10">
    <source>
        <dbReference type="Proteomes" id="UP000241769"/>
    </source>
</evidence>
<dbReference type="InterPro" id="IPR050819">
    <property type="entry name" value="Tripeptidyl-peptidase_I"/>
</dbReference>
<dbReference type="InParanoid" id="A0A2P6NK61"/>
<dbReference type="Gene3D" id="3.40.50.200">
    <property type="entry name" value="Peptidase S8/S53 domain"/>
    <property type="match status" value="1"/>
</dbReference>
<evidence type="ECO:0000259" key="8">
    <source>
        <dbReference type="PROSITE" id="PS51695"/>
    </source>
</evidence>
<feature type="region of interest" description="Disordered" evidence="7">
    <location>
        <begin position="423"/>
        <end position="462"/>
    </location>
</feature>
<feature type="domain" description="Peptidase S53" evidence="8">
    <location>
        <begin position="99"/>
        <end position="429"/>
    </location>
</feature>
<keyword evidence="4 5" id="KW-0720">Serine protease</keyword>
<dbReference type="PROSITE" id="PS51695">
    <property type="entry name" value="SEDOLISIN"/>
    <property type="match status" value="1"/>
</dbReference>
<dbReference type="SUPFAM" id="SSF52743">
    <property type="entry name" value="Subtilisin-like"/>
    <property type="match status" value="1"/>
</dbReference>
<dbReference type="AlphaFoldDB" id="A0A2P6NK61"/>
<dbReference type="Gene3D" id="1.20.58.1040">
    <property type="match status" value="1"/>
</dbReference>
<keyword evidence="10" id="KW-1185">Reference proteome</keyword>
<dbReference type="PROSITE" id="PS51892">
    <property type="entry name" value="SUBTILASE"/>
    <property type="match status" value="1"/>
</dbReference>
<keyword evidence="1 5" id="KW-0645">Protease</keyword>
<comment type="caution">
    <text evidence="5">Lacks conserved residue(s) required for the propagation of feature annotation.</text>
</comment>
<feature type="active site" description="Charge relay system" evidence="5">
    <location>
        <position position="182"/>
    </location>
</feature>
<dbReference type="GO" id="GO:0006508">
    <property type="term" value="P:proteolysis"/>
    <property type="evidence" value="ECO:0007669"/>
    <property type="project" value="UniProtKB-KW"/>
</dbReference>
<dbReference type="InterPro" id="IPR036852">
    <property type="entry name" value="Peptidase_S8/S53_dom_sf"/>
</dbReference>
<keyword evidence="3 5" id="KW-0378">Hydrolase</keyword>
<dbReference type="InterPro" id="IPR000209">
    <property type="entry name" value="Peptidase_S8/S53_dom"/>
</dbReference>
<protein>
    <submittedName>
        <fullName evidence="9">Lipoprotein</fullName>
    </submittedName>
</protein>
<gene>
    <name evidence="9" type="ORF">PROFUN_07635</name>
</gene>
<dbReference type="SMART" id="SM00768">
    <property type="entry name" value="X8"/>
    <property type="match status" value="1"/>
</dbReference>
<feature type="active site" description="Charge relay system" evidence="5">
    <location>
        <position position="186"/>
    </location>
</feature>
<keyword evidence="9" id="KW-0449">Lipoprotein</keyword>
<feature type="region of interest" description="Disordered" evidence="7">
    <location>
        <begin position="564"/>
        <end position="605"/>
    </location>
</feature>
<sequence>MGENLPLLCVTWNELSELPTHTAQRILATTIGTGRKRNYETRTNMRVIYSIALLLLFTITITRADEDTVNGHGRHHPVPLDPQGSDDSSTEKRTTAMRATSPNMARSMYNIPGGDNAGAGQTVAVVVAYGASTAESDLASFSTRYGLPPCTSDNGCFKKVDQNGGSNIPRDDTGGAAGWGGETALDVQWVHAVAPAANIILVCANSSLSSNLFPAVRTAASLANIVSLSWGAAESGVPQTAMEAYLATLRGRISFFAATGDDGRLSGYPASSPSVIAVGGTSTYTNSDGTLEYEEGWEGSAGGCSKTYTATTPQMSSGSGSLCGQKRATPDISFNADPNSGVPIFYNGTWYQFGGTSLACPIAAGRAAAVMGSNENIRVIDAQHIYNNAVVRDVALGYNYNYSATVGFDLVTGKGVWIGDTDASSPVGPTPTTPSTLNTPTSSVISTSASSTTSTTSTPVSTSTTSISCQQMWSDLPCRTLYEDPTKMNPTALNSARDWLCSQENGRYCQDIQGSGKWSQCNAAEQLSYAMSLFYADHVTSQGDAACSFGGIGVVVLPSTWSASSTTSLPSTSSRKKTSSVAERSGSSTSELTTNDLSTSPPISRIQDSNSGVNVLTLSTITLSLYSCEPVGCTDETV</sequence>
<feature type="active site" description="Charge relay system" evidence="5">
    <location>
        <position position="357"/>
    </location>
</feature>
<evidence type="ECO:0000256" key="5">
    <source>
        <dbReference type="PROSITE-ProRule" id="PRU01032"/>
    </source>
</evidence>
<dbReference type="PANTHER" id="PTHR14218:SF15">
    <property type="entry name" value="TRIPEPTIDYL-PEPTIDASE 1"/>
    <property type="match status" value="1"/>
</dbReference>
<proteinExistence type="inferred from homology"/>
<evidence type="ECO:0000313" key="9">
    <source>
        <dbReference type="EMBL" id="PRP84334.1"/>
    </source>
</evidence>
<feature type="compositionally biased region" description="Polar residues" evidence="7">
    <location>
        <begin position="581"/>
        <end position="605"/>
    </location>
</feature>
<dbReference type="Pfam" id="PF00082">
    <property type="entry name" value="Peptidase_S8"/>
    <property type="match status" value="1"/>
</dbReference>
<dbReference type="STRING" id="1890364.A0A2P6NK61"/>
<dbReference type="Pfam" id="PF07983">
    <property type="entry name" value="X8"/>
    <property type="match status" value="1"/>
</dbReference>